<dbReference type="Pfam" id="PF08268">
    <property type="entry name" value="FBA_3"/>
    <property type="match status" value="1"/>
</dbReference>
<name>A0A7N2LGH7_QUELO</name>
<evidence type="ECO:0000259" key="1">
    <source>
        <dbReference type="Pfam" id="PF08268"/>
    </source>
</evidence>
<organism evidence="2 3">
    <name type="scientific">Quercus lobata</name>
    <name type="common">Valley oak</name>
    <dbReference type="NCBI Taxonomy" id="97700"/>
    <lineage>
        <taxon>Eukaryota</taxon>
        <taxon>Viridiplantae</taxon>
        <taxon>Streptophyta</taxon>
        <taxon>Embryophyta</taxon>
        <taxon>Tracheophyta</taxon>
        <taxon>Spermatophyta</taxon>
        <taxon>Magnoliopsida</taxon>
        <taxon>eudicotyledons</taxon>
        <taxon>Gunneridae</taxon>
        <taxon>Pentapetalae</taxon>
        <taxon>rosids</taxon>
        <taxon>fabids</taxon>
        <taxon>Fagales</taxon>
        <taxon>Fagaceae</taxon>
        <taxon>Quercus</taxon>
    </lineage>
</organism>
<dbReference type="PANTHER" id="PTHR31672:SF13">
    <property type="entry name" value="F-BOX PROTEIN CPR30-LIKE"/>
    <property type="match status" value="1"/>
</dbReference>
<sequence>MPWITSLRQFCTVTFDGTFDRIFDIGIPFDFPSRHAKIVGSYNGLLCLADIESTTTSGNVICLWNPSIRKFKRLPKPCLGQLDSVTLGVAYHSENNDYKVVRISISHSVPPSEIEVYTLSSDSWRRIEMPLRSNIKFYDNNYFLPIPLVSGALHWMAGFIEEEEKHCSEMIMCFDVNCDKFRKLEMPDGSMRNGSLLICRRNDQLENKKYKFVSVDTETLLEKDSDIQHASCVGTFMDSLALLDGANMVSY</sequence>
<dbReference type="NCBIfam" id="TIGR01640">
    <property type="entry name" value="F_box_assoc_1"/>
    <property type="match status" value="1"/>
</dbReference>
<dbReference type="EMBL" id="LRBV02000004">
    <property type="status" value="NOT_ANNOTATED_CDS"/>
    <property type="molecule type" value="Genomic_DNA"/>
</dbReference>
<proteinExistence type="predicted"/>
<evidence type="ECO:0000313" key="2">
    <source>
        <dbReference type="EnsemblPlants" id="QL04p037073:mrna"/>
    </source>
</evidence>
<dbReference type="InterPro" id="IPR050796">
    <property type="entry name" value="SCF_F-box_component"/>
</dbReference>
<feature type="domain" description="F-box associated beta-propeller type 3" evidence="1">
    <location>
        <begin position="32"/>
        <end position="192"/>
    </location>
</feature>
<dbReference type="AlphaFoldDB" id="A0A7N2LGH7"/>
<reference evidence="2" key="2">
    <citation type="submission" date="2021-01" db="UniProtKB">
        <authorList>
            <consortium name="EnsemblPlants"/>
        </authorList>
    </citation>
    <scope>IDENTIFICATION</scope>
</reference>
<dbReference type="Proteomes" id="UP000594261">
    <property type="component" value="Chromosome 4"/>
</dbReference>
<dbReference type="InParanoid" id="A0A7N2LGH7"/>
<dbReference type="InterPro" id="IPR017451">
    <property type="entry name" value="F-box-assoc_interact_dom"/>
</dbReference>
<dbReference type="Gramene" id="QL04p037073:mrna">
    <property type="protein sequence ID" value="QL04p037073:mrna"/>
    <property type="gene ID" value="QL04p037073"/>
</dbReference>
<evidence type="ECO:0000313" key="3">
    <source>
        <dbReference type="Proteomes" id="UP000594261"/>
    </source>
</evidence>
<dbReference type="PANTHER" id="PTHR31672">
    <property type="entry name" value="BNACNNG10540D PROTEIN"/>
    <property type="match status" value="1"/>
</dbReference>
<reference evidence="2 3" key="1">
    <citation type="journal article" date="2016" name="G3 (Bethesda)">
        <title>First Draft Assembly and Annotation of the Genome of a California Endemic Oak Quercus lobata Nee (Fagaceae).</title>
        <authorList>
            <person name="Sork V.L."/>
            <person name="Fitz-Gibbon S.T."/>
            <person name="Puiu D."/>
            <person name="Crepeau M."/>
            <person name="Gugger P.F."/>
            <person name="Sherman R."/>
            <person name="Stevens K."/>
            <person name="Langley C.H."/>
            <person name="Pellegrini M."/>
            <person name="Salzberg S.L."/>
        </authorList>
    </citation>
    <scope>NUCLEOTIDE SEQUENCE [LARGE SCALE GENOMIC DNA]</scope>
    <source>
        <strain evidence="2 3">cv. SW786</strain>
    </source>
</reference>
<keyword evidence="3" id="KW-1185">Reference proteome</keyword>
<dbReference type="InterPro" id="IPR013187">
    <property type="entry name" value="F-box-assoc_dom_typ3"/>
</dbReference>
<accession>A0A7N2LGH7</accession>
<dbReference type="EnsemblPlants" id="QL04p037073:mrna">
    <property type="protein sequence ID" value="QL04p037073:mrna"/>
    <property type="gene ID" value="QL04p037073"/>
</dbReference>
<protein>
    <recommendedName>
        <fullName evidence="1">F-box associated beta-propeller type 3 domain-containing protein</fullName>
    </recommendedName>
</protein>